<keyword evidence="2 5" id="KW-0812">Transmembrane</keyword>
<feature type="transmembrane region" description="Helical" evidence="5">
    <location>
        <begin position="88"/>
        <end position="108"/>
    </location>
</feature>
<keyword evidence="4 5" id="KW-0472">Membrane</keyword>
<evidence type="ECO:0000256" key="3">
    <source>
        <dbReference type="ARBA" id="ARBA00022989"/>
    </source>
</evidence>
<dbReference type="PANTHER" id="PTHR11432:SF3">
    <property type="entry name" value="NADH-UBIQUINONE OXIDOREDUCTASE CHAIN 1"/>
    <property type="match status" value="1"/>
</dbReference>
<dbReference type="EMBL" id="UINC01193851">
    <property type="protein sequence ID" value="SVE09662.1"/>
    <property type="molecule type" value="Genomic_DNA"/>
</dbReference>
<evidence type="ECO:0000313" key="6">
    <source>
        <dbReference type="EMBL" id="SVE09662.1"/>
    </source>
</evidence>
<name>A0A383APJ0_9ZZZZ</name>
<dbReference type="Pfam" id="PF00146">
    <property type="entry name" value="NADHdh"/>
    <property type="match status" value="1"/>
</dbReference>
<accession>A0A383APJ0</accession>
<evidence type="ECO:0000256" key="4">
    <source>
        <dbReference type="ARBA" id="ARBA00023136"/>
    </source>
</evidence>
<evidence type="ECO:0000256" key="2">
    <source>
        <dbReference type="ARBA" id="ARBA00022692"/>
    </source>
</evidence>
<organism evidence="6">
    <name type="scientific">marine metagenome</name>
    <dbReference type="NCBI Taxonomy" id="408172"/>
    <lineage>
        <taxon>unclassified sequences</taxon>
        <taxon>metagenomes</taxon>
        <taxon>ecological metagenomes</taxon>
    </lineage>
</organism>
<dbReference type="InterPro" id="IPR001694">
    <property type="entry name" value="NADH_UbQ_OxRdtase_su1/FPO"/>
</dbReference>
<evidence type="ECO:0008006" key="7">
    <source>
        <dbReference type="Google" id="ProtNLM"/>
    </source>
</evidence>
<dbReference type="PANTHER" id="PTHR11432">
    <property type="entry name" value="NADH DEHYDROGENASE SUBUNIT 1"/>
    <property type="match status" value="1"/>
</dbReference>
<reference evidence="6" key="1">
    <citation type="submission" date="2018-05" db="EMBL/GenBank/DDBJ databases">
        <authorList>
            <person name="Lanie J.A."/>
            <person name="Ng W.-L."/>
            <person name="Kazmierczak K.M."/>
            <person name="Andrzejewski T.M."/>
            <person name="Davidsen T.M."/>
            <person name="Wayne K.J."/>
            <person name="Tettelin H."/>
            <person name="Glass J.I."/>
            <person name="Rusch D."/>
            <person name="Podicherti R."/>
            <person name="Tsui H.-C.T."/>
            <person name="Winkler M.E."/>
        </authorList>
    </citation>
    <scope>NUCLEOTIDE SEQUENCE</scope>
</reference>
<gene>
    <name evidence="6" type="ORF">METZ01_LOCUS462516</name>
</gene>
<comment type="subcellular location">
    <subcellularLocation>
        <location evidence="1">Membrane</location>
        <topology evidence="1">Multi-pass membrane protein</topology>
    </subcellularLocation>
</comment>
<feature type="transmembrane region" description="Helical" evidence="5">
    <location>
        <begin position="114"/>
        <end position="134"/>
    </location>
</feature>
<dbReference type="GO" id="GO:0016020">
    <property type="term" value="C:membrane"/>
    <property type="evidence" value="ECO:0007669"/>
    <property type="project" value="UniProtKB-SubCell"/>
</dbReference>
<sequence>LMATLFFGGWDLPGSWDDAFWYQGELIRGFDGLGAPIAAAPALWKTILTFGGFVGKTACFVLLYIWVRWTVPRFRYDQVMQLGWKIMLPTALIYVMIVAATTLVLDQIDASEFVFGMTLTGVSAICTVSFVFFLDRGRIIQGAAAGRRRPGSRITLDPGEKAHSR</sequence>
<protein>
    <recommendedName>
        <fullName evidence="7">NADH-quinone oxidoreductase subunit H</fullName>
    </recommendedName>
</protein>
<feature type="non-terminal residue" evidence="6">
    <location>
        <position position="1"/>
    </location>
</feature>
<dbReference type="AlphaFoldDB" id="A0A383APJ0"/>
<keyword evidence="3 5" id="KW-1133">Transmembrane helix</keyword>
<evidence type="ECO:0000256" key="5">
    <source>
        <dbReference type="SAM" id="Phobius"/>
    </source>
</evidence>
<dbReference type="GO" id="GO:0009060">
    <property type="term" value="P:aerobic respiration"/>
    <property type="evidence" value="ECO:0007669"/>
    <property type="project" value="TreeGrafter"/>
</dbReference>
<proteinExistence type="predicted"/>
<evidence type="ECO:0000256" key="1">
    <source>
        <dbReference type="ARBA" id="ARBA00004141"/>
    </source>
</evidence>
<feature type="transmembrane region" description="Helical" evidence="5">
    <location>
        <begin position="47"/>
        <end position="67"/>
    </location>
</feature>
<dbReference type="GO" id="GO:0003954">
    <property type="term" value="F:NADH dehydrogenase activity"/>
    <property type="evidence" value="ECO:0007669"/>
    <property type="project" value="TreeGrafter"/>
</dbReference>